<keyword evidence="1" id="KW-0150">Chloroplast</keyword>
<name>A4QMH5_PINKO</name>
<keyword evidence="1" id="KW-0934">Plastid</keyword>
<evidence type="ECO:0000313" key="1">
    <source>
        <dbReference type="EMBL" id="ABP35302.1"/>
    </source>
</evidence>
<reference evidence="1" key="1">
    <citation type="submission" date="2007-04" db="EMBL/GenBank/DDBJ databases">
        <authorList>
            <person name="Noh E.W."/>
            <person name="Lee J.S."/>
            <person name="Choi Y.I."/>
            <person name="Han M.S."/>
            <person name="Yi Y.S."/>
            <person name="Han S.U."/>
        </authorList>
    </citation>
    <scope>NUCLEOTIDE SEQUENCE</scope>
</reference>
<protein>
    <submittedName>
        <fullName evidence="1">ORF60a</fullName>
    </submittedName>
</protein>
<organism evidence="1">
    <name type="scientific">Pinus koraiensis</name>
    <name type="common">Korean pine</name>
    <dbReference type="NCBI Taxonomy" id="88728"/>
    <lineage>
        <taxon>Eukaryota</taxon>
        <taxon>Viridiplantae</taxon>
        <taxon>Streptophyta</taxon>
        <taxon>Embryophyta</taxon>
        <taxon>Tracheophyta</taxon>
        <taxon>Spermatophyta</taxon>
        <taxon>Pinopsida</taxon>
        <taxon>Pinidae</taxon>
        <taxon>Conifers I</taxon>
        <taxon>Pinales</taxon>
        <taxon>Pinaceae</taxon>
        <taxon>Pinus</taxon>
        <taxon>Pinus subgen. Strobus</taxon>
    </lineage>
</organism>
<dbReference type="RefSeq" id="YP_001152056.1">
    <property type="nucleotide sequence ID" value="NC_004677.2"/>
</dbReference>
<geneLocation type="chloroplast" evidence="1"/>
<sequence length="60" mass="7067">MNGKKSMSFQHMIFMIPDIISRIPDCIRSGPDLIQGIKWVENVYYIPGWMYNMLILSDQM</sequence>
<dbReference type="GeneID" id="5048484"/>
<dbReference type="EMBL" id="AY228468">
    <property type="protein sequence ID" value="ABP35302.1"/>
    <property type="molecule type" value="Genomic_DNA"/>
</dbReference>
<accession>A4QMH5</accession>
<proteinExistence type="predicted"/>
<dbReference type="AlphaFoldDB" id="A4QMH5"/>